<sequence length="171" mass="19248">MAQIDSISPVTVALSRRIHDLRADSRDHAKTVHCRFVRRCVVLVGEALRVDDAGRSRDIMVCRLVSLAVDSLSVPRRFDSCRLVLLLGVVYREIDSLSGFWLTNDKSPHDRGLFLSFICAVRIREKSPSQCHWPSIQASLLALRRPLRVAIRVARFFPASARLTAADEVDV</sequence>
<evidence type="ECO:0000313" key="2">
    <source>
        <dbReference type="Proteomes" id="UP000622430"/>
    </source>
</evidence>
<keyword evidence="2" id="KW-1185">Reference proteome</keyword>
<evidence type="ECO:0000313" key="1">
    <source>
        <dbReference type="EMBL" id="QRE00431.1"/>
    </source>
</evidence>
<reference evidence="1" key="1">
    <citation type="submission" date="2021-01" db="EMBL/GenBank/DDBJ databases">
        <authorList>
            <person name="Rakov C."/>
            <person name="Alkalay-Oren S."/>
            <person name="Coppenhagen-Glazer S."/>
            <person name="Hazan R."/>
        </authorList>
    </citation>
    <scope>NUCLEOTIDE SEQUENCE</scope>
</reference>
<dbReference type="Proteomes" id="UP000622430">
    <property type="component" value="Segment"/>
</dbReference>
<organism evidence="1 2">
    <name type="scientific">Burkholderia phage BCSR52</name>
    <dbReference type="NCBI Taxonomy" id="2805748"/>
    <lineage>
        <taxon>Viruses</taxon>
        <taxon>Duplodnaviria</taxon>
        <taxon>Heunggongvirae</taxon>
        <taxon>Uroviricota</taxon>
        <taxon>Caudoviricetes</taxon>
        <taxon>Lindbergviridae</taxon>
        <taxon>Irusalimvirus</taxon>
        <taxon>Irusalimvirus BCSR52</taxon>
    </lineage>
</organism>
<proteinExistence type="predicted"/>
<accession>A0A889IQ83</accession>
<protein>
    <submittedName>
        <fullName evidence="1">Uncharacterized protein</fullName>
    </submittedName>
</protein>
<dbReference type="EMBL" id="MW460246">
    <property type="protein sequence ID" value="QRE00431.1"/>
    <property type="molecule type" value="Genomic_DNA"/>
</dbReference>
<name>A0A889IQ83_9CAUD</name>